<keyword evidence="2" id="KW-1185">Reference proteome</keyword>
<sequence length="36" mass="3964">MIAGQESAVAFFMLTTRALEGRYVLNLAKIGEYDIA</sequence>
<proteinExistence type="predicted"/>
<dbReference type="Proteomes" id="UP000054596">
    <property type="component" value="Unassembled WGS sequence"/>
</dbReference>
<accession>A0A158D7I5</accession>
<gene>
    <name evidence="1" type="ORF">AWB82_06383</name>
</gene>
<comment type="caution">
    <text evidence="1">The sequence shown here is derived from an EMBL/GenBank/DDBJ whole genome shotgun (WGS) entry which is preliminary data.</text>
</comment>
<name>A0A158D7I5_9BURK</name>
<protein>
    <submittedName>
        <fullName evidence="1">Uncharacterized protein</fullName>
    </submittedName>
</protein>
<dbReference type="AlphaFoldDB" id="A0A158D7I5"/>
<evidence type="ECO:0000313" key="1">
    <source>
        <dbReference type="EMBL" id="SAK90634.1"/>
    </source>
</evidence>
<reference evidence="1" key="1">
    <citation type="submission" date="2016-01" db="EMBL/GenBank/DDBJ databases">
        <authorList>
            <person name="Peeters C."/>
        </authorList>
    </citation>
    <scope>NUCLEOTIDE SEQUENCE [LARGE SCALE GENOMIC DNA]</scope>
    <source>
        <strain evidence="1">LMG 29325</strain>
    </source>
</reference>
<dbReference type="EMBL" id="FCOJ02000073">
    <property type="protein sequence ID" value="SAK90634.1"/>
    <property type="molecule type" value="Genomic_DNA"/>
</dbReference>
<organism evidence="1 2">
    <name type="scientific">Caballeronia glebae</name>
    <dbReference type="NCBI Taxonomy" id="1777143"/>
    <lineage>
        <taxon>Bacteria</taxon>
        <taxon>Pseudomonadati</taxon>
        <taxon>Pseudomonadota</taxon>
        <taxon>Betaproteobacteria</taxon>
        <taxon>Burkholderiales</taxon>
        <taxon>Burkholderiaceae</taxon>
        <taxon>Caballeronia</taxon>
    </lineage>
</organism>
<evidence type="ECO:0000313" key="2">
    <source>
        <dbReference type="Proteomes" id="UP000054596"/>
    </source>
</evidence>